<reference evidence="1 2" key="2">
    <citation type="submission" date="2018-11" db="EMBL/GenBank/DDBJ databases">
        <authorList>
            <consortium name="Pathogen Informatics"/>
        </authorList>
    </citation>
    <scope>NUCLEOTIDE SEQUENCE [LARGE SCALE GENOMIC DNA]</scope>
    <source>
        <strain evidence="1 2">NST_G2</strain>
    </source>
</reference>
<sequence length="107" mass="11564">MTSSNAAKDEFHEDLHALLVTVPKVDKLIVLGDFNAHIRTAHAAWQGVMGPHGLGSCFALRTEVAPPHQPPASSPISGLLDSVMTPGSDGEEERVRKMQHKFTITLN</sequence>
<name>A0A183SGA4_SCHSO</name>
<dbReference type="Proteomes" id="UP000275846">
    <property type="component" value="Unassembled WGS sequence"/>
</dbReference>
<dbReference type="SUPFAM" id="SSF56219">
    <property type="entry name" value="DNase I-like"/>
    <property type="match status" value="1"/>
</dbReference>
<dbReference type="InterPro" id="IPR036691">
    <property type="entry name" value="Endo/exonu/phosph_ase_sf"/>
</dbReference>
<accession>A0A183SGA4</accession>
<dbReference type="OrthoDB" id="412793at2759"/>
<organism evidence="3">
    <name type="scientific">Schistocephalus solidus</name>
    <name type="common">Tapeworm</name>
    <dbReference type="NCBI Taxonomy" id="70667"/>
    <lineage>
        <taxon>Eukaryota</taxon>
        <taxon>Metazoa</taxon>
        <taxon>Spiralia</taxon>
        <taxon>Lophotrochozoa</taxon>
        <taxon>Platyhelminthes</taxon>
        <taxon>Cestoda</taxon>
        <taxon>Eucestoda</taxon>
        <taxon>Diphyllobothriidea</taxon>
        <taxon>Diphyllobothriidae</taxon>
        <taxon>Schistocephalus</taxon>
    </lineage>
</organism>
<reference evidence="3" key="1">
    <citation type="submission" date="2016-06" db="UniProtKB">
        <authorList>
            <consortium name="WormBaseParasite"/>
        </authorList>
    </citation>
    <scope>IDENTIFICATION</scope>
</reference>
<dbReference type="WBParaSite" id="SSLN_0000335201-mRNA-1">
    <property type="protein sequence ID" value="SSLN_0000335201-mRNA-1"/>
    <property type="gene ID" value="SSLN_0000335201"/>
</dbReference>
<protein>
    <submittedName>
        <fullName evidence="3">Endo/exonuclease/phosphatase domain-containing protein</fullName>
    </submittedName>
</protein>
<proteinExistence type="predicted"/>
<gene>
    <name evidence="1" type="ORF">SSLN_LOCUS3252</name>
</gene>
<evidence type="ECO:0000313" key="1">
    <source>
        <dbReference type="EMBL" id="VDL89637.1"/>
    </source>
</evidence>
<dbReference type="EMBL" id="UYSU01032478">
    <property type="protein sequence ID" value="VDL89637.1"/>
    <property type="molecule type" value="Genomic_DNA"/>
</dbReference>
<evidence type="ECO:0000313" key="3">
    <source>
        <dbReference type="WBParaSite" id="SSLN_0000335201-mRNA-1"/>
    </source>
</evidence>
<keyword evidence="2" id="KW-1185">Reference proteome</keyword>
<dbReference type="AlphaFoldDB" id="A0A183SGA4"/>
<evidence type="ECO:0000313" key="2">
    <source>
        <dbReference type="Proteomes" id="UP000275846"/>
    </source>
</evidence>